<dbReference type="PANTHER" id="PTHR48111:SF40">
    <property type="entry name" value="PHOSPHATE REGULON TRANSCRIPTIONAL REGULATORY PROTEIN PHOB"/>
    <property type="match status" value="1"/>
</dbReference>
<dbReference type="Pfam" id="PF00072">
    <property type="entry name" value="Response_reg"/>
    <property type="match status" value="1"/>
</dbReference>
<dbReference type="SMART" id="SM00448">
    <property type="entry name" value="REC"/>
    <property type="match status" value="1"/>
</dbReference>
<feature type="domain" description="OmpR/PhoB-type" evidence="7">
    <location>
        <begin position="136"/>
        <end position="233"/>
    </location>
</feature>
<dbReference type="Pfam" id="PF00486">
    <property type="entry name" value="Trans_reg_C"/>
    <property type="match status" value="1"/>
</dbReference>
<evidence type="ECO:0000256" key="2">
    <source>
        <dbReference type="ARBA" id="ARBA00023012"/>
    </source>
</evidence>
<dbReference type="InterPro" id="IPR011006">
    <property type="entry name" value="CheY-like_superfamily"/>
</dbReference>
<keyword evidence="1 4" id="KW-0597">Phosphoprotein</keyword>
<dbReference type="RefSeq" id="WP_062544934.1">
    <property type="nucleotide sequence ID" value="NZ_CP012643.1"/>
</dbReference>
<dbReference type="CDD" id="cd17574">
    <property type="entry name" value="REC_OmpR"/>
    <property type="match status" value="1"/>
</dbReference>
<dbReference type="AlphaFoldDB" id="A0A0P0D0M8"/>
<evidence type="ECO:0000256" key="3">
    <source>
        <dbReference type="ARBA" id="ARBA00023125"/>
    </source>
</evidence>
<gene>
    <name evidence="8" type="ORF">DC20_17050</name>
</gene>
<dbReference type="KEGG" id="rti:DC20_17050"/>
<dbReference type="InterPro" id="IPR036388">
    <property type="entry name" value="WH-like_DNA-bd_sf"/>
</dbReference>
<dbReference type="STRING" id="512763.DC20_17050"/>
<dbReference type="SUPFAM" id="SSF46894">
    <property type="entry name" value="C-terminal effector domain of the bipartite response regulators"/>
    <property type="match status" value="1"/>
</dbReference>
<feature type="DNA-binding region" description="OmpR/PhoB-type" evidence="5">
    <location>
        <begin position="136"/>
        <end position="233"/>
    </location>
</feature>
<feature type="modified residue" description="4-aspartylphosphate" evidence="4">
    <location>
        <position position="57"/>
    </location>
</feature>
<dbReference type="Gene3D" id="1.10.10.10">
    <property type="entry name" value="Winged helix-like DNA-binding domain superfamily/Winged helix DNA-binding domain"/>
    <property type="match status" value="1"/>
</dbReference>
<evidence type="ECO:0000313" key="8">
    <source>
        <dbReference type="EMBL" id="ALJ00366.1"/>
    </source>
</evidence>
<sequence>MTALSATRLLLVEDDPNFGMVLKDYLELHDYEVTLCTDGMQGLRMFQKEGFDACILDVMMPLKDGFSLAADIKKANPQMPVIFLTAKAMKADMLEGFRIGADDYITKPFDSEILLCKLKAILHRKAITAPSEKSTATEFQLGSYHFNFKTRLITRSDETQKLSPKEAELLLLLCQYLNDVLPREVALSKIWKDDNYFTARSMDVFVTKLRKYLKGDPKVEIVNVHGNGFRLVAPEPEPQLLAHSE</sequence>
<proteinExistence type="predicted"/>
<dbReference type="PROSITE" id="PS50110">
    <property type="entry name" value="RESPONSE_REGULATORY"/>
    <property type="match status" value="1"/>
</dbReference>
<dbReference type="SUPFAM" id="SSF52172">
    <property type="entry name" value="CheY-like"/>
    <property type="match status" value="1"/>
</dbReference>
<dbReference type="GO" id="GO:0032993">
    <property type="term" value="C:protein-DNA complex"/>
    <property type="evidence" value="ECO:0007669"/>
    <property type="project" value="TreeGrafter"/>
</dbReference>
<keyword evidence="9" id="KW-1185">Reference proteome</keyword>
<dbReference type="OrthoDB" id="9774822at2"/>
<reference evidence="8 9" key="1">
    <citation type="submission" date="2015-08" db="EMBL/GenBank/DDBJ databases">
        <title>Complete genome sequence of Rufibacter tibetensis strain 1351t, a radiation-resistant bacterium from tibet plateau.</title>
        <authorList>
            <person name="Dai J."/>
        </authorList>
    </citation>
    <scope>NUCLEOTIDE SEQUENCE [LARGE SCALE GENOMIC DNA]</scope>
    <source>
        <strain evidence="8 9">1351</strain>
    </source>
</reference>
<evidence type="ECO:0000259" key="6">
    <source>
        <dbReference type="PROSITE" id="PS50110"/>
    </source>
</evidence>
<accession>A0A0P0D0M8</accession>
<dbReference type="SMART" id="SM00862">
    <property type="entry name" value="Trans_reg_C"/>
    <property type="match status" value="1"/>
</dbReference>
<dbReference type="InterPro" id="IPR001789">
    <property type="entry name" value="Sig_transdc_resp-reg_receiver"/>
</dbReference>
<dbReference type="InterPro" id="IPR039420">
    <property type="entry name" value="WalR-like"/>
</dbReference>
<keyword evidence="3 5" id="KW-0238">DNA-binding</keyword>
<dbReference type="CDD" id="cd00383">
    <property type="entry name" value="trans_reg_C"/>
    <property type="match status" value="1"/>
</dbReference>
<organism evidence="8 9">
    <name type="scientific">Rufibacter tibetensis</name>
    <dbReference type="NCBI Taxonomy" id="512763"/>
    <lineage>
        <taxon>Bacteria</taxon>
        <taxon>Pseudomonadati</taxon>
        <taxon>Bacteroidota</taxon>
        <taxon>Cytophagia</taxon>
        <taxon>Cytophagales</taxon>
        <taxon>Hymenobacteraceae</taxon>
        <taxon>Rufibacter</taxon>
    </lineage>
</organism>
<evidence type="ECO:0000256" key="4">
    <source>
        <dbReference type="PROSITE-ProRule" id="PRU00169"/>
    </source>
</evidence>
<dbReference type="GO" id="GO:0000156">
    <property type="term" value="F:phosphorelay response regulator activity"/>
    <property type="evidence" value="ECO:0007669"/>
    <property type="project" value="TreeGrafter"/>
</dbReference>
<dbReference type="PANTHER" id="PTHR48111">
    <property type="entry name" value="REGULATOR OF RPOS"/>
    <property type="match status" value="1"/>
</dbReference>
<dbReference type="Proteomes" id="UP000061382">
    <property type="component" value="Chromosome"/>
</dbReference>
<protein>
    <submittedName>
        <fullName evidence="8">Transcriptional regulator</fullName>
    </submittedName>
</protein>
<dbReference type="GO" id="GO:0006355">
    <property type="term" value="P:regulation of DNA-templated transcription"/>
    <property type="evidence" value="ECO:0007669"/>
    <property type="project" value="InterPro"/>
</dbReference>
<dbReference type="EMBL" id="CP012643">
    <property type="protein sequence ID" value="ALJ00366.1"/>
    <property type="molecule type" value="Genomic_DNA"/>
</dbReference>
<evidence type="ECO:0000259" key="7">
    <source>
        <dbReference type="PROSITE" id="PS51755"/>
    </source>
</evidence>
<evidence type="ECO:0000256" key="1">
    <source>
        <dbReference type="ARBA" id="ARBA00022553"/>
    </source>
</evidence>
<evidence type="ECO:0000313" key="9">
    <source>
        <dbReference type="Proteomes" id="UP000061382"/>
    </source>
</evidence>
<dbReference type="Gene3D" id="3.40.50.2300">
    <property type="match status" value="1"/>
</dbReference>
<dbReference type="PATRIC" id="fig|512763.3.peg.3748"/>
<dbReference type="InterPro" id="IPR016032">
    <property type="entry name" value="Sig_transdc_resp-reg_C-effctor"/>
</dbReference>
<dbReference type="InterPro" id="IPR001867">
    <property type="entry name" value="OmpR/PhoB-type_DNA-bd"/>
</dbReference>
<dbReference type="PROSITE" id="PS51755">
    <property type="entry name" value="OMPR_PHOB"/>
    <property type="match status" value="1"/>
</dbReference>
<keyword evidence="2" id="KW-0902">Two-component regulatory system</keyword>
<name>A0A0P0D0M8_9BACT</name>
<dbReference type="GO" id="GO:0000976">
    <property type="term" value="F:transcription cis-regulatory region binding"/>
    <property type="evidence" value="ECO:0007669"/>
    <property type="project" value="TreeGrafter"/>
</dbReference>
<evidence type="ECO:0000256" key="5">
    <source>
        <dbReference type="PROSITE-ProRule" id="PRU01091"/>
    </source>
</evidence>
<feature type="domain" description="Response regulatory" evidence="6">
    <location>
        <begin position="8"/>
        <end position="122"/>
    </location>
</feature>